<dbReference type="Gramene" id="OB05G15750.1">
    <property type="protein sequence ID" value="OB05G15750.1"/>
    <property type="gene ID" value="OB05G15750"/>
</dbReference>
<dbReference type="EnsemblPlants" id="OB05G15750.1">
    <property type="protein sequence ID" value="OB05G15750.1"/>
    <property type="gene ID" value="OB05G15750"/>
</dbReference>
<evidence type="ECO:0000256" key="1">
    <source>
        <dbReference type="SAM" id="MobiDB-lite"/>
    </source>
</evidence>
<name>J3M4Q1_ORYBR</name>
<feature type="region of interest" description="Disordered" evidence="1">
    <location>
        <begin position="1"/>
        <end position="27"/>
    </location>
</feature>
<reference evidence="2" key="1">
    <citation type="journal article" date="2013" name="Nat. Commun.">
        <title>Whole-genome sequencing of Oryza brachyantha reveals mechanisms underlying Oryza genome evolution.</title>
        <authorList>
            <person name="Chen J."/>
            <person name="Huang Q."/>
            <person name="Gao D."/>
            <person name="Wang J."/>
            <person name="Lang Y."/>
            <person name="Liu T."/>
            <person name="Li B."/>
            <person name="Bai Z."/>
            <person name="Luis Goicoechea J."/>
            <person name="Liang C."/>
            <person name="Chen C."/>
            <person name="Zhang W."/>
            <person name="Sun S."/>
            <person name="Liao Y."/>
            <person name="Zhang X."/>
            <person name="Yang L."/>
            <person name="Song C."/>
            <person name="Wang M."/>
            <person name="Shi J."/>
            <person name="Liu G."/>
            <person name="Liu J."/>
            <person name="Zhou H."/>
            <person name="Zhou W."/>
            <person name="Yu Q."/>
            <person name="An N."/>
            <person name="Chen Y."/>
            <person name="Cai Q."/>
            <person name="Wang B."/>
            <person name="Liu B."/>
            <person name="Min J."/>
            <person name="Huang Y."/>
            <person name="Wu H."/>
            <person name="Li Z."/>
            <person name="Zhang Y."/>
            <person name="Yin Y."/>
            <person name="Song W."/>
            <person name="Jiang J."/>
            <person name="Jackson S.A."/>
            <person name="Wing R.A."/>
            <person name="Wang J."/>
            <person name="Chen M."/>
        </authorList>
    </citation>
    <scope>NUCLEOTIDE SEQUENCE [LARGE SCALE GENOMIC DNA]</scope>
    <source>
        <strain evidence="2">cv. IRGC 101232</strain>
    </source>
</reference>
<evidence type="ECO:0000313" key="3">
    <source>
        <dbReference type="Proteomes" id="UP000006038"/>
    </source>
</evidence>
<feature type="region of interest" description="Disordered" evidence="1">
    <location>
        <begin position="98"/>
        <end position="133"/>
    </location>
</feature>
<evidence type="ECO:0000313" key="2">
    <source>
        <dbReference type="EnsemblPlants" id="OB05G15750.1"/>
    </source>
</evidence>
<reference evidence="2" key="2">
    <citation type="submission" date="2013-04" db="UniProtKB">
        <authorList>
            <consortium name="EnsemblPlants"/>
        </authorList>
    </citation>
    <scope>IDENTIFICATION</scope>
</reference>
<dbReference type="AlphaFoldDB" id="J3M4Q1"/>
<proteinExistence type="predicted"/>
<feature type="compositionally biased region" description="Basic residues" evidence="1">
    <location>
        <begin position="104"/>
        <end position="117"/>
    </location>
</feature>
<dbReference type="HOGENOM" id="CLU_1139516_0_0_1"/>
<sequence length="244" mass="26827">MASSSSLPSTPTLSRTSASPTRHPKVPRAMVMHARVHELARSLDRIDEHGCMCACSESERAAVQGPGGGGGGRLLLLRRRRRGEPAVRVHGAVRADPGAEHAGRVTRPRRRGPRRRVPAALPPEGVGDGGGAGGRRLLRLRLLVPGQQGLRQGAPARRRLRRAAGARPLPLQQRQRAGCAVRVAEQPEPRARARRRRALRLAAPRRPPRQDAPHRRGHRRQDQSQLPPDLMNTTYIKFGLILFF</sequence>
<organism evidence="2">
    <name type="scientific">Oryza brachyantha</name>
    <name type="common">malo sina</name>
    <dbReference type="NCBI Taxonomy" id="4533"/>
    <lineage>
        <taxon>Eukaryota</taxon>
        <taxon>Viridiplantae</taxon>
        <taxon>Streptophyta</taxon>
        <taxon>Embryophyta</taxon>
        <taxon>Tracheophyta</taxon>
        <taxon>Spermatophyta</taxon>
        <taxon>Magnoliopsida</taxon>
        <taxon>Liliopsida</taxon>
        <taxon>Poales</taxon>
        <taxon>Poaceae</taxon>
        <taxon>BOP clade</taxon>
        <taxon>Oryzoideae</taxon>
        <taxon>Oryzeae</taxon>
        <taxon>Oryzinae</taxon>
        <taxon>Oryza</taxon>
    </lineage>
</organism>
<accession>J3M4Q1</accession>
<feature type="region of interest" description="Disordered" evidence="1">
    <location>
        <begin position="149"/>
        <end position="229"/>
    </location>
</feature>
<keyword evidence="3" id="KW-1185">Reference proteome</keyword>
<dbReference type="Proteomes" id="UP000006038">
    <property type="component" value="Chromosome 5"/>
</dbReference>
<protein>
    <submittedName>
        <fullName evidence="2">Uncharacterized protein</fullName>
    </submittedName>
</protein>
<feature type="compositionally biased region" description="Low complexity" evidence="1">
    <location>
        <begin position="1"/>
        <end position="21"/>
    </location>
</feature>